<dbReference type="HOGENOM" id="CLU_164696_0_0_4"/>
<sequence>MSAFKDFVAADVQNVFINLDEFAEEHEIGHEVVPCILDKIITQANGDDSYLGVFVNQLTIYVEVGVIETPVEGELLNIDGALHLVKSVSNEGGVLVIVTEGNEQ</sequence>
<proteinExistence type="predicted"/>
<dbReference type="EMBL" id="ADMG01000007">
    <property type="protein sequence ID" value="EKB32203.1"/>
    <property type="molecule type" value="Genomic_DNA"/>
</dbReference>
<name>K1K045_9BURK</name>
<reference evidence="1 2" key="1">
    <citation type="submission" date="2012-05" db="EMBL/GenBank/DDBJ databases">
        <title>The Genome Sequence of Sutterella wadsworthensis 2_1_59BFAA.</title>
        <authorList>
            <consortium name="The Broad Institute Genome Sequencing Platform"/>
            <person name="Earl A."/>
            <person name="Ward D."/>
            <person name="Feldgarden M."/>
            <person name="Gevers D."/>
            <person name="Daigneault M."/>
            <person name="Strauss J."/>
            <person name="Allen-Vercoe E."/>
            <person name="Walker B."/>
            <person name="Young S.K."/>
            <person name="Zeng Q."/>
            <person name="Gargeya S."/>
            <person name="Fitzgerald M."/>
            <person name="Haas B."/>
            <person name="Abouelleil A."/>
            <person name="Alvarado L."/>
            <person name="Arachchi H.M."/>
            <person name="Berlin A.M."/>
            <person name="Chapman S.B."/>
            <person name="Goldberg J."/>
            <person name="Griggs A."/>
            <person name="Gujja S."/>
            <person name="Hansen M."/>
            <person name="Howarth C."/>
            <person name="Imamovic A."/>
            <person name="Larimer J."/>
            <person name="McCowen C."/>
            <person name="Montmayeur A."/>
            <person name="Murphy C."/>
            <person name="Neiman D."/>
            <person name="Pearson M."/>
            <person name="Priest M."/>
            <person name="Roberts A."/>
            <person name="Saif S."/>
            <person name="Shea T."/>
            <person name="Sisk P."/>
            <person name="Sykes S."/>
            <person name="Wortman J."/>
            <person name="Nusbaum C."/>
            <person name="Birren B."/>
        </authorList>
    </citation>
    <scope>NUCLEOTIDE SEQUENCE [LARGE SCALE GENOMIC DNA]</scope>
    <source>
        <strain evidence="1 2">2_1_59BFAA</strain>
    </source>
</reference>
<dbReference type="PATRIC" id="fig|742823.3.peg.209"/>
<dbReference type="AlphaFoldDB" id="K1K045"/>
<dbReference type="STRING" id="742823.HMPREF9465_00218"/>
<dbReference type="Proteomes" id="UP000005835">
    <property type="component" value="Unassembled WGS sequence"/>
</dbReference>
<comment type="caution">
    <text evidence="1">The sequence shown here is derived from an EMBL/GenBank/DDBJ whole genome shotgun (WGS) entry which is preliminary data.</text>
</comment>
<gene>
    <name evidence="1" type="ORF">HMPREF9465_00218</name>
</gene>
<keyword evidence="2" id="KW-1185">Reference proteome</keyword>
<dbReference type="OrthoDB" id="9802430at2"/>
<evidence type="ECO:0000313" key="2">
    <source>
        <dbReference type="Proteomes" id="UP000005835"/>
    </source>
</evidence>
<accession>K1K045</accession>
<evidence type="ECO:0000313" key="1">
    <source>
        <dbReference type="EMBL" id="EKB32203.1"/>
    </source>
</evidence>
<organism evidence="1 2">
    <name type="scientific">Sutterella wadsworthensis 2_1_59BFAA</name>
    <dbReference type="NCBI Taxonomy" id="742823"/>
    <lineage>
        <taxon>Bacteria</taxon>
        <taxon>Pseudomonadati</taxon>
        <taxon>Pseudomonadota</taxon>
        <taxon>Betaproteobacteria</taxon>
        <taxon>Burkholderiales</taxon>
        <taxon>Sutterellaceae</taxon>
        <taxon>Sutterella</taxon>
    </lineage>
</organism>
<protein>
    <submittedName>
        <fullName evidence="1">Uncharacterized protein</fullName>
    </submittedName>
</protein>
<dbReference type="RefSeq" id="WP_005433281.1">
    <property type="nucleotide sequence ID" value="NZ_JH815513.1"/>
</dbReference>